<keyword evidence="2" id="KW-1185">Reference proteome</keyword>
<dbReference type="Proteomes" id="UP000287166">
    <property type="component" value="Unassembled WGS sequence"/>
</dbReference>
<dbReference type="OrthoDB" id="2801433at2759"/>
<accession>A0A401H353</accession>
<dbReference type="AlphaFoldDB" id="A0A401H353"/>
<protein>
    <submittedName>
        <fullName evidence="1">Uncharacterized protein</fullName>
    </submittedName>
</protein>
<comment type="caution">
    <text evidence="1">The sequence shown here is derived from an EMBL/GenBank/DDBJ whole genome shotgun (WGS) entry which is preliminary data.</text>
</comment>
<proteinExistence type="predicted"/>
<gene>
    <name evidence="1" type="ORF">SCP_1402490</name>
</gene>
<dbReference type="InParanoid" id="A0A401H353"/>
<name>A0A401H353_9APHY</name>
<evidence type="ECO:0000313" key="2">
    <source>
        <dbReference type="Proteomes" id="UP000287166"/>
    </source>
</evidence>
<reference evidence="1 2" key="1">
    <citation type="journal article" date="2018" name="Sci. Rep.">
        <title>Genome sequence of the cauliflower mushroom Sparassis crispa (Hanabiratake) and its association with beneficial usage.</title>
        <authorList>
            <person name="Kiyama R."/>
            <person name="Furutani Y."/>
            <person name="Kawaguchi K."/>
            <person name="Nakanishi T."/>
        </authorList>
    </citation>
    <scope>NUCLEOTIDE SEQUENCE [LARGE SCALE GENOMIC DNA]</scope>
</reference>
<sequence>MNVQSKIASVFYSNPKLLPILSEGKLTPAAVHAWEYVCLQYFKERDIEDAKKVAKVTGGFQETLMKDWYYNDAVKWDTMS</sequence>
<dbReference type="GeneID" id="38785758"/>
<dbReference type="RefSeq" id="XP_027619754.1">
    <property type="nucleotide sequence ID" value="XM_027763953.1"/>
</dbReference>
<dbReference type="EMBL" id="BFAD01000014">
    <property type="protein sequence ID" value="GBE88841.1"/>
    <property type="molecule type" value="Genomic_DNA"/>
</dbReference>
<organism evidence="1 2">
    <name type="scientific">Sparassis crispa</name>
    <dbReference type="NCBI Taxonomy" id="139825"/>
    <lineage>
        <taxon>Eukaryota</taxon>
        <taxon>Fungi</taxon>
        <taxon>Dikarya</taxon>
        <taxon>Basidiomycota</taxon>
        <taxon>Agaricomycotina</taxon>
        <taxon>Agaricomycetes</taxon>
        <taxon>Polyporales</taxon>
        <taxon>Sparassidaceae</taxon>
        <taxon>Sparassis</taxon>
    </lineage>
</organism>
<evidence type="ECO:0000313" key="1">
    <source>
        <dbReference type="EMBL" id="GBE88841.1"/>
    </source>
</evidence>